<dbReference type="EMBL" id="VDGV01000006">
    <property type="protein sequence ID" value="TNG93601.1"/>
    <property type="molecule type" value="Genomic_DNA"/>
</dbReference>
<dbReference type="PANTHER" id="PTHR43031">
    <property type="entry name" value="FAD-DEPENDENT OXIDOREDUCTASE"/>
    <property type="match status" value="1"/>
</dbReference>
<dbReference type="SUPFAM" id="SSF52821">
    <property type="entry name" value="Rhodanese/Cell cycle control phosphatase"/>
    <property type="match status" value="1"/>
</dbReference>
<evidence type="ECO:0000259" key="1">
    <source>
        <dbReference type="PROSITE" id="PS50206"/>
    </source>
</evidence>
<proteinExistence type="predicted"/>
<feature type="domain" description="Rhodanese" evidence="1">
    <location>
        <begin position="16"/>
        <end position="98"/>
    </location>
</feature>
<dbReference type="InterPro" id="IPR036873">
    <property type="entry name" value="Rhodanese-like_dom_sf"/>
</dbReference>
<dbReference type="Proteomes" id="UP000305526">
    <property type="component" value="Unassembled WGS sequence"/>
</dbReference>
<dbReference type="CDD" id="cd00158">
    <property type="entry name" value="RHOD"/>
    <property type="match status" value="1"/>
</dbReference>
<evidence type="ECO:0000313" key="2">
    <source>
        <dbReference type="EMBL" id="TNG93601.1"/>
    </source>
</evidence>
<accession>A0ABY2XXN6</accession>
<evidence type="ECO:0000313" key="3">
    <source>
        <dbReference type="Proteomes" id="UP000305526"/>
    </source>
</evidence>
<protein>
    <submittedName>
        <fullName evidence="2">Rhodanese-like domain-containing protein</fullName>
    </submittedName>
</protein>
<keyword evidence="3" id="KW-1185">Reference proteome</keyword>
<sequence>MTTPKHTPQQLQQQQQTQQAILLDVRSLEEFNAGHLQSAVHIAHDQIASQISQISSDKQQPIYVYCRSGRRSELAKAELEKLGYHNVINLGGYQQLQADGFK</sequence>
<dbReference type="PROSITE" id="PS50206">
    <property type="entry name" value="RHODANESE_3"/>
    <property type="match status" value="1"/>
</dbReference>
<dbReference type="PANTHER" id="PTHR43031:SF18">
    <property type="entry name" value="RHODANESE-RELATED SULFURTRANSFERASES"/>
    <property type="match status" value="1"/>
</dbReference>
<dbReference type="InterPro" id="IPR050229">
    <property type="entry name" value="GlpE_sulfurtransferase"/>
</dbReference>
<dbReference type="InterPro" id="IPR001763">
    <property type="entry name" value="Rhodanese-like_dom"/>
</dbReference>
<comment type="caution">
    <text evidence="2">The sequence shown here is derived from an EMBL/GenBank/DDBJ whole genome shotgun (WGS) entry which is preliminary data.</text>
</comment>
<dbReference type="Gene3D" id="3.40.250.10">
    <property type="entry name" value="Rhodanese-like domain"/>
    <property type="match status" value="1"/>
</dbReference>
<name>A0ABY2XXN6_9PAST</name>
<dbReference type="SMART" id="SM00450">
    <property type="entry name" value="RHOD"/>
    <property type="match status" value="1"/>
</dbReference>
<reference evidence="2 3" key="1">
    <citation type="submission" date="2019-05" db="EMBL/GenBank/DDBJ databases">
        <title>Pasteurellaceae isolates from reptiles.</title>
        <authorList>
            <person name="Bojesen A.M."/>
            <person name="Lund E."/>
        </authorList>
    </citation>
    <scope>NUCLEOTIDE SEQUENCE [LARGE SCALE GENOMIC DNA]</scope>
    <source>
        <strain evidence="2 3">ELNT2x</strain>
    </source>
</reference>
<organism evidence="2 3">
    <name type="scientific">Testudinibacter aquarius</name>
    <dbReference type="NCBI Taxonomy" id="1524974"/>
    <lineage>
        <taxon>Bacteria</taxon>
        <taxon>Pseudomonadati</taxon>
        <taxon>Pseudomonadota</taxon>
        <taxon>Gammaproteobacteria</taxon>
        <taxon>Pasteurellales</taxon>
        <taxon>Pasteurellaceae</taxon>
        <taxon>Testudinibacter</taxon>
    </lineage>
</organism>
<dbReference type="Pfam" id="PF00581">
    <property type="entry name" value="Rhodanese"/>
    <property type="match status" value="1"/>
</dbReference>
<gene>
    <name evidence="2" type="ORF">FHQ21_00900</name>
</gene>